<dbReference type="EMBL" id="SUMD01000005">
    <property type="protein sequence ID" value="TJZ78085.1"/>
    <property type="molecule type" value="Genomic_DNA"/>
</dbReference>
<evidence type="ECO:0000313" key="2">
    <source>
        <dbReference type="Proteomes" id="UP000305109"/>
    </source>
</evidence>
<proteinExistence type="predicted"/>
<accession>A0ABY2RK90</accession>
<sequence>MGHRDARQPHARRIPTLRLRLKPRRAARGFVDGAWWPRSPDLATEVPGLLAVLGIRLGRIDRVVYNINGWAKAPARIRSGGHEVRLDGYPFQPVNTLYVVGANRKRMALLVVPPYTEPDYAHATMMTAAKPNSATTADDLLMVGVREAFQLAAQNRWDSEGGAGKVRRP</sequence>
<dbReference type="Proteomes" id="UP000305109">
    <property type="component" value="Unassembled WGS sequence"/>
</dbReference>
<evidence type="ECO:0000313" key="1">
    <source>
        <dbReference type="EMBL" id="TJZ78085.1"/>
    </source>
</evidence>
<protein>
    <submittedName>
        <fullName evidence="1">Uncharacterized protein</fullName>
    </submittedName>
</protein>
<comment type="caution">
    <text evidence="1">The sequence shown here is derived from an EMBL/GenBank/DDBJ whole genome shotgun (WGS) entry which is preliminary data.</text>
</comment>
<dbReference type="InterPro" id="IPR046036">
    <property type="entry name" value="DUF5994"/>
</dbReference>
<gene>
    <name evidence="1" type="ORF">FCG67_12235</name>
</gene>
<keyword evidence="2" id="KW-1185">Reference proteome</keyword>
<reference evidence="1 2" key="1">
    <citation type="submission" date="2019-04" db="EMBL/GenBank/DDBJ databases">
        <title>Rhodococcus oryzae sp. nov., a novel actinomycete isolated from rhizosphere soil of rice (Oryza sativa L.).</title>
        <authorList>
            <person name="Li C."/>
        </authorList>
    </citation>
    <scope>NUCLEOTIDE SEQUENCE [LARGE SCALE GENOMIC DNA]</scope>
    <source>
        <strain evidence="1 2">NEAU-CX67</strain>
    </source>
</reference>
<name>A0ABY2RK90_9NOCA</name>
<dbReference type="Pfam" id="PF19457">
    <property type="entry name" value="DUF5994"/>
    <property type="match status" value="1"/>
</dbReference>
<organism evidence="1 2">
    <name type="scientific">Rhodococcus oryzae</name>
    <dbReference type="NCBI Taxonomy" id="2571143"/>
    <lineage>
        <taxon>Bacteria</taxon>
        <taxon>Bacillati</taxon>
        <taxon>Actinomycetota</taxon>
        <taxon>Actinomycetes</taxon>
        <taxon>Mycobacteriales</taxon>
        <taxon>Nocardiaceae</taxon>
        <taxon>Rhodococcus</taxon>
    </lineage>
</organism>